<proteinExistence type="predicted"/>
<evidence type="ECO:0000256" key="3">
    <source>
        <dbReference type="PIRSR" id="PIRSR018063-50"/>
    </source>
</evidence>
<accession>A0A3P4B4D0</accession>
<feature type="domain" description="Ferritin-like diiron" evidence="4">
    <location>
        <begin position="40"/>
        <end position="186"/>
    </location>
</feature>
<feature type="binding site" evidence="3">
    <location>
        <position position="172"/>
    </location>
    <ligand>
        <name>Fe cation</name>
        <dbReference type="ChEBI" id="CHEBI:24875"/>
    </ligand>
</feature>
<feature type="binding site" evidence="3">
    <location>
        <position position="93"/>
    </location>
    <ligand>
        <name>Fe cation</name>
        <dbReference type="ChEBI" id="CHEBI:24875"/>
    </ligand>
</feature>
<dbReference type="InterPro" id="IPR009078">
    <property type="entry name" value="Ferritin-like_SF"/>
</dbReference>
<sequence length="186" mass="20774">MDQAVKPGETGAHKFSIDLDAVRANAREHLDDGAVTEDYGADRKAVLDMLNEALATELTCVLRYKRHYFMARGIHADPVAAEFAEHATQEQEHADQLAQRIVQLGGEPDFSPQGMIAHSHSQYVEADTLENMIKENLVAERIAIESYRAMVRYLGDKDPTTRRLLESILAVEEEHADDMSDLLARG</sequence>
<keyword evidence="1" id="KW-0409">Iron storage</keyword>
<dbReference type="EMBL" id="UWPJ01000025">
    <property type="protein sequence ID" value="VCU71154.1"/>
    <property type="molecule type" value="Genomic_DNA"/>
</dbReference>
<protein>
    <submittedName>
        <fullName evidence="5">Bacterioferritin</fullName>
        <ecNumber evidence="5">1.16.3.1</ecNumber>
    </submittedName>
</protein>
<dbReference type="Pfam" id="PF00210">
    <property type="entry name" value="Ferritin"/>
    <property type="match status" value="1"/>
</dbReference>
<dbReference type="PROSITE" id="PS50905">
    <property type="entry name" value="FERRITIN_LIKE"/>
    <property type="match status" value="1"/>
</dbReference>
<dbReference type="PANTHER" id="PTHR30295">
    <property type="entry name" value="BACTERIOFERRITIN"/>
    <property type="match status" value="1"/>
</dbReference>
<dbReference type="InterPro" id="IPR009040">
    <property type="entry name" value="Ferritin-like_diiron"/>
</dbReference>
<dbReference type="GO" id="GO:0005829">
    <property type="term" value="C:cytosol"/>
    <property type="evidence" value="ECO:0007669"/>
    <property type="project" value="TreeGrafter"/>
</dbReference>
<evidence type="ECO:0000313" key="6">
    <source>
        <dbReference type="Proteomes" id="UP000277294"/>
    </source>
</evidence>
<evidence type="ECO:0000256" key="2">
    <source>
        <dbReference type="ARBA" id="ARBA00023004"/>
    </source>
</evidence>
<feature type="binding site" evidence="3">
    <location>
        <position position="140"/>
    </location>
    <ligand>
        <name>Fe cation</name>
        <dbReference type="ChEBI" id="CHEBI:24875"/>
    </ligand>
</feature>
<keyword evidence="5" id="KW-0560">Oxidoreductase</keyword>
<dbReference type="SUPFAM" id="SSF47240">
    <property type="entry name" value="Ferritin-like"/>
    <property type="match status" value="1"/>
</dbReference>
<keyword evidence="3" id="KW-0479">Metal-binding</keyword>
<dbReference type="GO" id="GO:0020037">
    <property type="term" value="F:heme binding"/>
    <property type="evidence" value="ECO:0007669"/>
    <property type="project" value="TreeGrafter"/>
</dbReference>
<dbReference type="GO" id="GO:0008199">
    <property type="term" value="F:ferric iron binding"/>
    <property type="evidence" value="ECO:0007669"/>
    <property type="project" value="InterPro"/>
</dbReference>
<dbReference type="GO" id="GO:0006879">
    <property type="term" value="P:intracellular iron ion homeostasis"/>
    <property type="evidence" value="ECO:0007669"/>
    <property type="project" value="UniProtKB-KW"/>
</dbReference>
<dbReference type="PIRSF" id="PIRSF018063">
    <property type="entry name" value="Ferrtn_UCP018063"/>
    <property type="match status" value="1"/>
</dbReference>
<dbReference type="PANTHER" id="PTHR30295:SF1">
    <property type="entry name" value="DNA PROTECTION DURING STARVATION PROTEIN"/>
    <property type="match status" value="1"/>
</dbReference>
<dbReference type="InterPro" id="IPR014490">
    <property type="entry name" value="Dps-like"/>
</dbReference>
<organism evidence="5 6">
    <name type="scientific">Pigmentiphaga humi</name>
    <dbReference type="NCBI Taxonomy" id="2478468"/>
    <lineage>
        <taxon>Bacteria</taxon>
        <taxon>Pseudomonadati</taxon>
        <taxon>Pseudomonadota</taxon>
        <taxon>Betaproteobacteria</taxon>
        <taxon>Burkholderiales</taxon>
        <taxon>Alcaligenaceae</taxon>
        <taxon>Pigmentiphaga</taxon>
    </lineage>
</organism>
<feature type="binding site" evidence="3">
    <location>
        <position position="175"/>
    </location>
    <ligand>
        <name>Fe cation</name>
        <dbReference type="ChEBI" id="CHEBI:24875"/>
    </ligand>
</feature>
<evidence type="ECO:0000259" key="4">
    <source>
        <dbReference type="PROSITE" id="PS50905"/>
    </source>
</evidence>
<dbReference type="Proteomes" id="UP000277294">
    <property type="component" value="Unassembled WGS sequence"/>
</dbReference>
<feature type="binding site" evidence="3">
    <location>
        <position position="57"/>
    </location>
    <ligand>
        <name>Fe cation</name>
        <dbReference type="ChEBI" id="CHEBI:24875"/>
    </ligand>
</feature>
<dbReference type="AlphaFoldDB" id="A0A3P4B4D0"/>
<dbReference type="RefSeq" id="WP_124080620.1">
    <property type="nucleotide sequence ID" value="NZ_UWPJ01000025.1"/>
</dbReference>
<dbReference type="Gene3D" id="1.20.1260.10">
    <property type="match status" value="1"/>
</dbReference>
<keyword evidence="6" id="KW-1185">Reference proteome</keyword>
<name>A0A3P4B4D0_9BURK</name>
<evidence type="ECO:0000313" key="5">
    <source>
        <dbReference type="EMBL" id="VCU71154.1"/>
    </source>
</evidence>
<dbReference type="OrthoDB" id="4271929at2"/>
<gene>
    <name evidence="5" type="primary">bfr_1</name>
    <name evidence="5" type="ORF">PIGHUM_03235</name>
</gene>
<dbReference type="InterPro" id="IPR008331">
    <property type="entry name" value="Ferritin_DPS_dom"/>
</dbReference>
<dbReference type="GO" id="GO:0004322">
    <property type="term" value="F:ferroxidase activity"/>
    <property type="evidence" value="ECO:0007669"/>
    <property type="project" value="UniProtKB-EC"/>
</dbReference>
<keyword evidence="2 3" id="KW-0408">Iron</keyword>
<dbReference type="EC" id="1.16.3.1" evidence="5"/>
<reference evidence="5 6" key="1">
    <citation type="submission" date="2018-10" db="EMBL/GenBank/DDBJ databases">
        <authorList>
            <person name="Criscuolo A."/>
        </authorList>
    </citation>
    <scope>NUCLEOTIDE SEQUENCE [LARGE SCALE GENOMIC DNA]</scope>
    <source>
        <strain evidence="5">DnA1</strain>
    </source>
</reference>
<dbReference type="InterPro" id="IPR012347">
    <property type="entry name" value="Ferritin-like"/>
</dbReference>
<evidence type="ECO:0000256" key="1">
    <source>
        <dbReference type="ARBA" id="ARBA00022434"/>
    </source>
</evidence>